<name>A0A377PTR6_9HELI</name>
<accession>A0A377PTR6</accession>
<proteinExistence type="predicted"/>
<evidence type="ECO:0000259" key="4">
    <source>
        <dbReference type="Pfam" id="PF22679"/>
    </source>
</evidence>
<dbReference type="CDD" id="cd18800">
    <property type="entry name" value="SF2_C_EcoR124I-like"/>
    <property type="match status" value="1"/>
</dbReference>
<dbReference type="InterPro" id="IPR051268">
    <property type="entry name" value="Type-I_R_enzyme_R_subunit"/>
</dbReference>
<dbReference type="EMBL" id="JRPD02000023">
    <property type="protein sequence ID" value="TLD98805.1"/>
    <property type="molecule type" value="Genomic_DNA"/>
</dbReference>
<reference evidence="5 8" key="2">
    <citation type="submission" date="2018-06" db="EMBL/GenBank/DDBJ databases">
        <authorList>
            <consortium name="Pathogen Informatics"/>
            <person name="Doyle S."/>
        </authorList>
    </citation>
    <scope>NUCLEOTIDE SEQUENCE [LARGE SCALE GENOMIC DNA]</scope>
    <source>
        <strain evidence="5 8">NCTC12714</strain>
    </source>
</reference>
<reference evidence="6 7" key="1">
    <citation type="journal article" date="2014" name="Genome Announc.">
        <title>Draft genome sequences of eight enterohepatic helicobacter species isolated from both laboratory and wild rodents.</title>
        <authorList>
            <person name="Sheh A."/>
            <person name="Shen Z."/>
            <person name="Fox J.G."/>
        </authorList>
    </citation>
    <scope>NUCLEOTIDE SEQUENCE [LARGE SCALE GENOMIC DNA]</scope>
    <source>
        <strain evidence="6 7">ST1</strain>
    </source>
</reference>
<dbReference type="Proteomes" id="UP000255139">
    <property type="component" value="Unassembled WGS sequence"/>
</dbReference>
<evidence type="ECO:0000313" key="7">
    <source>
        <dbReference type="Proteomes" id="UP000029922"/>
    </source>
</evidence>
<keyword evidence="1" id="KW-0680">Restriction system</keyword>
<protein>
    <submittedName>
        <fullName evidence="6">Type I restriction endonuclease subunit R</fullName>
    </submittedName>
    <submittedName>
        <fullName evidence="5">Type I restriction-modification system restriction enzyme</fullName>
        <ecNumber evidence="5">3.1.21.3</ecNumber>
    </submittedName>
</protein>
<dbReference type="GO" id="GO:0009307">
    <property type="term" value="P:DNA restriction-modification system"/>
    <property type="evidence" value="ECO:0007669"/>
    <property type="project" value="UniProtKB-KW"/>
</dbReference>
<dbReference type="Proteomes" id="UP000029922">
    <property type="component" value="Unassembled WGS sequence"/>
</dbReference>
<evidence type="ECO:0000259" key="2">
    <source>
        <dbReference type="Pfam" id="PF12008"/>
    </source>
</evidence>
<dbReference type="Gene3D" id="1.20.58.2040">
    <property type="match status" value="1"/>
</dbReference>
<dbReference type="Pfam" id="PF18766">
    <property type="entry name" value="SWI2_SNF2"/>
    <property type="match status" value="1"/>
</dbReference>
<dbReference type="Pfam" id="PF22679">
    <property type="entry name" value="T1R_D3-like"/>
    <property type="match status" value="1"/>
</dbReference>
<feature type="domain" description="Restriction endonuclease type I HsdR second RecA-like helicase" evidence="4">
    <location>
        <begin position="149"/>
        <end position="307"/>
    </location>
</feature>
<feature type="domain" description="Type I restriction enzyme R protein C-terminal" evidence="2">
    <location>
        <begin position="328"/>
        <end position="428"/>
    </location>
</feature>
<dbReference type="InterPro" id="IPR022625">
    <property type="entry name" value="TypeI_RM_Rsu_C"/>
</dbReference>
<dbReference type="GO" id="GO:0009035">
    <property type="term" value="F:type I site-specific deoxyribonuclease activity"/>
    <property type="evidence" value="ECO:0007669"/>
    <property type="project" value="UniProtKB-EC"/>
</dbReference>
<dbReference type="PANTHER" id="PTHR30195:SF16">
    <property type="entry name" value="TYPE I RESTRICTION ENZYME ENDONUCLEASE SUBUNIT"/>
    <property type="match status" value="1"/>
</dbReference>
<evidence type="ECO:0000313" key="5">
    <source>
        <dbReference type="EMBL" id="STQ85784.1"/>
    </source>
</evidence>
<keyword evidence="6" id="KW-0540">Nuclease</keyword>
<evidence type="ECO:0000313" key="8">
    <source>
        <dbReference type="Proteomes" id="UP000255139"/>
    </source>
</evidence>
<gene>
    <name evidence="5" type="primary">hsdR_2</name>
    <name evidence="6" type="ORF">LS73_008260</name>
    <name evidence="5" type="ORF">NCTC12714_00572</name>
</gene>
<dbReference type="OrthoDB" id="9758243at2"/>
<dbReference type="InterPro" id="IPR027417">
    <property type="entry name" value="P-loop_NTPase"/>
</dbReference>
<dbReference type="InterPro" id="IPR040980">
    <property type="entry name" value="SWI2_SNF2"/>
</dbReference>
<dbReference type="Gene3D" id="3.40.50.300">
    <property type="entry name" value="P-loop containing nucleotide triphosphate hydrolases"/>
    <property type="match status" value="2"/>
</dbReference>
<dbReference type="EC" id="3.1.21.3" evidence="5"/>
<feature type="domain" description="SWI2/SNF2 ATPase" evidence="3">
    <location>
        <begin position="2"/>
        <end position="114"/>
    </location>
</feature>
<sequence>MIIFDECHRSQFGDMQRDIKAAFKKYMMFGFTGTTIFKENARSIGFSKEFDKGVNSQIATEQIFSECLHTYTLVNAIKDKNVLPFKVSYHSTVKKAESIIDEEVSNINKEKALKDKRRIEKITSYILENFDIQTKRNERYNSKGNILLGFNSILACADIEMAKLYYAEFQRQMQTLSKDKRLKIAIIYSFGANEELNEDEFDGELSQSSKEFLENAIKDYNKLFNDTNCSIEKFYDYYKNVGMKMKNRELDMLIVVNMFLTGFDATTLNTLWVDKNLQYQGLLQAFSRTNRILNSVKSFGNIVCFRDLEENINKSITLFNSKGDECVVLLRSFMEYLEGFIDEEGKKHKGYKELVKELDEKFKDFAKIATSGSDEEKKEFIDFYNEVLRLNNILSTFPEFKNEELLNERQKQDLQSAYLQIYTETKHQREK</sequence>
<dbReference type="AlphaFoldDB" id="A0A377PTR6"/>
<dbReference type="InterPro" id="IPR055180">
    <property type="entry name" value="HsdR_RecA-like_helicase_dom_2"/>
</dbReference>
<keyword evidence="5" id="KW-0378">Hydrolase</keyword>
<evidence type="ECO:0000256" key="1">
    <source>
        <dbReference type="ARBA" id="ARBA00022747"/>
    </source>
</evidence>
<dbReference type="EMBL" id="UGJE01000002">
    <property type="protein sequence ID" value="STQ85784.1"/>
    <property type="molecule type" value="Genomic_DNA"/>
</dbReference>
<organism evidence="5 8">
    <name type="scientific">Helicobacter muridarum</name>
    <dbReference type="NCBI Taxonomy" id="216"/>
    <lineage>
        <taxon>Bacteria</taxon>
        <taxon>Pseudomonadati</taxon>
        <taxon>Campylobacterota</taxon>
        <taxon>Epsilonproteobacteria</taxon>
        <taxon>Campylobacterales</taxon>
        <taxon>Helicobacteraceae</taxon>
        <taxon>Helicobacter</taxon>
    </lineage>
</organism>
<keyword evidence="8" id="KW-1185">Reference proteome</keyword>
<evidence type="ECO:0000313" key="6">
    <source>
        <dbReference type="EMBL" id="TLD98805.1"/>
    </source>
</evidence>
<dbReference type="Pfam" id="PF12008">
    <property type="entry name" value="EcoR124_C"/>
    <property type="match status" value="1"/>
</dbReference>
<evidence type="ECO:0000259" key="3">
    <source>
        <dbReference type="Pfam" id="PF18766"/>
    </source>
</evidence>
<dbReference type="PANTHER" id="PTHR30195">
    <property type="entry name" value="TYPE I SITE-SPECIFIC DEOXYRIBONUCLEASE PROTEIN SUBUNIT M AND R"/>
    <property type="match status" value="1"/>
</dbReference>
<keyword evidence="6" id="KW-0255">Endonuclease</keyword>